<sequence>MPAPSNGFDPKRTALLVMDFQSGIVGRLDEPDELIGRVRDAIADVRAHEGVIGYVRVAFTDDDYATVPATNVTFSAAAESRAMGDDDPSTAIVDALAPQQGDIVVRKVRIGAMSTTDLDQRLRARGVNTVVLAGVSTSGVVLSTVIDAADRDYRVYVLSDGVADFDTDVHDLLLNKVFGRRATVIDSAELHNMLAKA</sequence>
<dbReference type="InterPro" id="IPR036380">
    <property type="entry name" value="Isochorismatase-like_sf"/>
</dbReference>
<reference evidence="4" key="1">
    <citation type="submission" date="2016-10" db="EMBL/GenBank/DDBJ databases">
        <authorList>
            <person name="Varghese N."/>
            <person name="Submissions S."/>
        </authorList>
    </citation>
    <scope>NUCLEOTIDE SEQUENCE [LARGE SCALE GENOMIC DNA]</scope>
    <source>
        <strain evidence="4">DSM 44718</strain>
    </source>
</reference>
<dbReference type="CDD" id="cd00431">
    <property type="entry name" value="cysteine_hydrolases"/>
    <property type="match status" value="1"/>
</dbReference>
<proteinExistence type="predicted"/>
<dbReference type="Gene3D" id="3.40.50.850">
    <property type="entry name" value="Isochorismatase-like"/>
    <property type="match status" value="1"/>
</dbReference>
<dbReference type="RefSeq" id="WP_090800918.1">
    <property type="nucleotide sequence ID" value="NZ_BOND01000024.1"/>
</dbReference>
<dbReference type="Proteomes" id="UP000199632">
    <property type="component" value="Unassembled WGS sequence"/>
</dbReference>
<dbReference type="Pfam" id="PF00857">
    <property type="entry name" value="Isochorismatase"/>
    <property type="match status" value="1"/>
</dbReference>
<keyword evidence="4" id="KW-1185">Reference proteome</keyword>
<dbReference type="OrthoDB" id="9814140at2"/>
<dbReference type="PRINTS" id="PR01398">
    <property type="entry name" value="ISCHRISMTASE"/>
</dbReference>
<evidence type="ECO:0000313" key="4">
    <source>
        <dbReference type="Proteomes" id="UP000199632"/>
    </source>
</evidence>
<name>A0A1H3TY22_9ACTN</name>
<dbReference type="AlphaFoldDB" id="A0A1H3TY22"/>
<feature type="domain" description="Isochorismatase-like" evidence="2">
    <location>
        <begin position="13"/>
        <end position="189"/>
    </location>
</feature>
<evidence type="ECO:0000313" key="3">
    <source>
        <dbReference type="EMBL" id="SDZ54967.1"/>
    </source>
</evidence>
<dbReference type="InterPro" id="IPR050272">
    <property type="entry name" value="Isochorismatase-like_hydrls"/>
</dbReference>
<gene>
    <name evidence="3" type="ORF">SAMN05421684_6561</name>
</gene>
<dbReference type="EMBL" id="FNQB01000003">
    <property type="protein sequence ID" value="SDZ54967.1"/>
    <property type="molecule type" value="Genomic_DNA"/>
</dbReference>
<dbReference type="PANTHER" id="PTHR43540">
    <property type="entry name" value="PEROXYUREIDOACRYLATE/UREIDOACRYLATE AMIDOHYDROLASE-RELATED"/>
    <property type="match status" value="1"/>
</dbReference>
<dbReference type="InterPro" id="IPR000868">
    <property type="entry name" value="Isochorismatase-like_dom"/>
</dbReference>
<dbReference type="GO" id="GO:0008908">
    <property type="term" value="F:isochorismatase activity"/>
    <property type="evidence" value="ECO:0007669"/>
    <property type="project" value="InterPro"/>
</dbReference>
<dbReference type="InterPro" id="IPR016291">
    <property type="entry name" value="Isochorismatase"/>
</dbReference>
<accession>A0A1H3TY22</accession>
<evidence type="ECO:0000259" key="2">
    <source>
        <dbReference type="Pfam" id="PF00857"/>
    </source>
</evidence>
<dbReference type="STRING" id="137265.SAMN05421684_6561"/>
<dbReference type="SUPFAM" id="SSF52499">
    <property type="entry name" value="Isochorismatase-like hydrolases"/>
    <property type="match status" value="1"/>
</dbReference>
<keyword evidence="1 3" id="KW-0378">Hydrolase</keyword>
<organism evidence="3 4">
    <name type="scientific">Asanoa ishikariensis</name>
    <dbReference type="NCBI Taxonomy" id="137265"/>
    <lineage>
        <taxon>Bacteria</taxon>
        <taxon>Bacillati</taxon>
        <taxon>Actinomycetota</taxon>
        <taxon>Actinomycetes</taxon>
        <taxon>Micromonosporales</taxon>
        <taxon>Micromonosporaceae</taxon>
        <taxon>Asanoa</taxon>
    </lineage>
</organism>
<protein>
    <submittedName>
        <fullName evidence="3">Isochorismate hydrolase</fullName>
    </submittedName>
</protein>
<evidence type="ECO:0000256" key="1">
    <source>
        <dbReference type="ARBA" id="ARBA00022801"/>
    </source>
</evidence>